<dbReference type="GO" id="GO:0016791">
    <property type="term" value="F:phosphatase activity"/>
    <property type="evidence" value="ECO:0007669"/>
    <property type="project" value="TreeGrafter"/>
</dbReference>
<dbReference type="SUPFAM" id="SSF56784">
    <property type="entry name" value="HAD-like"/>
    <property type="match status" value="1"/>
</dbReference>
<dbReference type="HOGENOM" id="CLU_045011_13_0_1"/>
<protein>
    <submittedName>
        <fullName evidence="1">Uncharacterized protein</fullName>
    </submittedName>
</protein>
<dbReference type="InterPro" id="IPR023198">
    <property type="entry name" value="PGP-like_dom2"/>
</dbReference>
<dbReference type="InterPro" id="IPR023214">
    <property type="entry name" value="HAD_sf"/>
</dbReference>
<reference evidence="2" key="2">
    <citation type="submission" date="2015-01" db="EMBL/GenBank/DDBJ databases">
        <title>Evolutionary Origins and Diversification of the Mycorrhizal Mutualists.</title>
        <authorList>
            <consortium name="DOE Joint Genome Institute"/>
            <consortium name="Mycorrhizal Genomics Consortium"/>
            <person name="Kohler A."/>
            <person name="Kuo A."/>
            <person name="Nagy L.G."/>
            <person name="Floudas D."/>
            <person name="Copeland A."/>
            <person name="Barry K.W."/>
            <person name="Cichocki N."/>
            <person name="Veneault-Fourrey C."/>
            <person name="LaButti K."/>
            <person name="Lindquist E.A."/>
            <person name="Lipzen A."/>
            <person name="Lundell T."/>
            <person name="Morin E."/>
            <person name="Murat C."/>
            <person name="Riley R."/>
            <person name="Ohm R."/>
            <person name="Sun H."/>
            <person name="Tunlid A."/>
            <person name="Henrissat B."/>
            <person name="Grigoriev I.V."/>
            <person name="Hibbett D.S."/>
            <person name="Martin F."/>
        </authorList>
    </citation>
    <scope>NUCLEOTIDE SEQUENCE [LARGE SCALE GENOMIC DNA]</scope>
    <source>
        <strain evidence="2">MUT 4182</strain>
    </source>
</reference>
<dbReference type="OrthoDB" id="40579at2759"/>
<dbReference type="AlphaFoldDB" id="A0A0C3LEC4"/>
<proteinExistence type="predicted"/>
<gene>
    <name evidence="1" type="ORF">M407DRAFT_18844</name>
</gene>
<dbReference type="Gene3D" id="3.40.50.1000">
    <property type="entry name" value="HAD superfamily/HAD-like"/>
    <property type="match status" value="1"/>
</dbReference>
<accession>A0A0C3LEC4</accession>
<evidence type="ECO:0000313" key="1">
    <source>
        <dbReference type="EMBL" id="KIO32283.1"/>
    </source>
</evidence>
<dbReference type="SFLD" id="SFLDG01129">
    <property type="entry name" value="C1.5:_HAD__Beta-PGM__Phosphata"/>
    <property type="match status" value="1"/>
</dbReference>
<name>A0A0C3LEC4_9AGAM</name>
<reference evidence="1 2" key="1">
    <citation type="submission" date="2014-04" db="EMBL/GenBank/DDBJ databases">
        <authorList>
            <consortium name="DOE Joint Genome Institute"/>
            <person name="Kuo A."/>
            <person name="Girlanda M."/>
            <person name="Perotto S."/>
            <person name="Kohler A."/>
            <person name="Nagy L.G."/>
            <person name="Floudas D."/>
            <person name="Copeland A."/>
            <person name="Barry K.W."/>
            <person name="Cichocki N."/>
            <person name="Veneault-Fourrey C."/>
            <person name="LaButti K."/>
            <person name="Lindquist E.A."/>
            <person name="Lipzen A."/>
            <person name="Lundell T."/>
            <person name="Morin E."/>
            <person name="Murat C."/>
            <person name="Sun H."/>
            <person name="Tunlid A."/>
            <person name="Henrissat B."/>
            <person name="Grigoriev I.V."/>
            <person name="Hibbett D.S."/>
            <person name="Martin F."/>
            <person name="Nordberg H.P."/>
            <person name="Cantor M.N."/>
            <person name="Hua S.X."/>
        </authorList>
    </citation>
    <scope>NUCLEOTIDE SEQUENCE [LARGE SCALE GENOMIC DNA]</scope>
    <source>
        <strain evidence="1 2">MUT 4182</strain>
    </source>
</reference>
<dbReference type="STRING" id="1051891.A0A0C3LEC4"/>
<evidence type="ECO:0000313" key="2">
    <source>
        <dbReference type="Proteomes" id="UP000054248"/>
    </source>
</evidence>
<dbReference type="Gene3D" id="1.10.150.240">
    <property type="entry name" value="Putative phosphatase, domain 2"/>
    <property type="match status" value="1"/>
</dbReference>
<dbReference type="EMBL" id="KN822956">
    <property type="protein sequence ID" value="KIO32283.1"/>
    <property type="molecule type" value="Genomic_DNA"/>
</dbReference>
<organism evidence="1 2">
    <name type="scientific">Tulasnella calospora MUT 4182</name>
    <dbReference type="NCBI Taxonomy" id="1051891"/>
    <lineage>
        <taxon>Eukaryota</taxon>
        <taxon>Fungi</taxon>
        <taxon>Dikarya</taxon>
        <taxon>Basidiomycota</taxon>
        <taxon>Agaricomycotina</taxon>
        <taxon>Agaricomycetes</taxon>
        <taxon>Cantharellales</taxon>
        <taxon>Tulasnellaceae</taxon>
        <taxon>Tulasnella</taxon>
    </lineage>
</organism>
<dbReference type="PANTHER" id="PTHR18901">
    <property type="entry name" value="2-DEOXYGLUCOSE-6-PHOSPHATE PHOSPHATASE 2"/>
    <property type="match status" value="1"/>
</dbReference>
<dbReference type="InterPro" id="IPR036412">
    <property type="entry name" value="HAD-like_sf"/>
</dbReference>
<dbReference type="Pfam" id="PF00702">
    <property type="entry name" value="Hydrolase"/>
    <property type="match status" value="1"/>
</dbReference>
<sequence length="278" mass="31379">MSGSKNKIEYVLFDMDGLMIDSERVYTVANGPLNWGLRSALMVLRLMDFLLTLGAILERYGHEFTWDIKSSMMGKPERVAVEWLFNRFPDIPLSIDEYCNERRARQDDLWHTCRPLPGIMKLVEHLAKHKIPMAVATGSLKRNYDMKTEHLPELFDPFGGLVICGDDPRLKDRGKPQPDVFLLAAELLGKKVGRGDVSSLDADGEDGKALIEERARGLILEDSTNGLEAGRRAGMKTIWVPDEKLRALAPNETYGADCILESLEQFKPEEWGLPPYDS</sequence>
<dbReference type="PANTHER" id="PTHR18901:SF38">
    <property type="entry name" value="PSEUDOURIDINE-5'-PHOSPHATASE"/>
    <property type="match status" value="1"/>
</dbReference>
<dbReference type="SFLD" id="SFLDS00003">
    <property type="entry name" value="Haloacid_Dehalogenase"/>
    <property type="match status" value="1"/>
</dbReference>
<keyword evidence="2" id="KW-1185">Reference proteome</keyword>
<dbReference type="Proteomes" id="UP000054248">
    <property type="component" value="Unassembled WGS sequence"/>
</dbReference>